<evidence type="ECO:0000256" key="7">
    <source>
        <dbReference type="ARBA" id="ARBA00023306"/>
    </source>
</evidence>
<sequence length="361" mass="40292">MDLNTILIILGVLALVILVAHGLWSNRREKTQFFKNANTFTRDGRIEHHSQNSGHDPLTGVPVQRAAQLHNQEVPLQTTSPIQQPVISQEVASQPVQQGLNFDEDISEVKRAPHYEYPSSSSKSVEQAVNEIKISLPGETMTQESNPVYTMPVTQGENLGYRSIADIEAQVDENEGINTSSTILREQLAQASQTAGQATNYTTEPSVTRQPTMDAPAASEPMKKAVNETPDFVVLYVVSPENREFYGSHLALALEELGFVFSEEGIFNRHVDTVATPVVYSVANIRQPGTFDLGAMAEFSTIGIVFFMQLSSTAKDRMNFLYMYQDAKQLAERLGGFVLDEEQELFTEETKTRYLTRFTQY</sequence>
<dbReference type="GO" id="GO:0005886">
    <property type="term" value="C:plasma membrane"/>
    <property type="evidence" value="ECO:0007669"/>
    <property type="project" value="UniProtKB-SubCell"/>
</dbReference>
<dbReference type="RefSeq" id="WP_100288920.1">
    <property type="nucleotide sequence ID" value="NZ_PHHA01000018.1"/>
</dbReference>
<proteinExistence type="inferred from homology"/>
<feature type="transmembrane region" description="Helical" evidence="8">
    <location>
        <begin position="6"/>
        <end position="24"/>
    </location>
</feature>
<dbReference type="Gene3D" id="3.30.1400.10">
    <property type="entry name" value="ZipA, C-terminal FtsZ-binding domain"/>
    <property type="match status" value="1"/>
</dbReference>
<evidence type="ECO:0000256" key="5">
    <source>
        <dbReference type="ARBA" id="ARBA00022989"/>
    </source>
</evidence>
<evidence type="ECO:0000256" key="1">
    <source>
        <dbReference type="ARBA" id="ARBA00022475"/>
    </source>
</evidence>
<comment type="function">
    <text evidence="8 9">Essential cell division protein that stabilizes the FtsZ protofilaments by cross-linking them and that serves as a cytoplasmic membrane anchor for the Z ring. Also required for the recruitment to the septal ring of downstream cell division proteins.</text>
</comment>
<keyword evidence="7 8" id="KW-0131">Cell cycle</keyword>
<dbReference type="GO" id="GO:0000917">
    <property type="term" value="P:division septum assembly"/>
    <property type="evidence" value="ECO:0007669"/>
    <property type="project" value="TreeGrafter"/>
</dbReference>
<feature type="region of interest" description="Disordered" evidence="10">
    <location>
        <begin position="194"/>
        <end position="214"/>
    </location>
</feature>
<dbReference type="InterPro" id="IPR011919">
    <property type="entry name" value="Cell_div_ZipA"/>
</dbReference>
<name>A0A2M8S1N4_9PAST</name>
<comment type="similarity">
    <text evidence="8 9">Belongs to the ZipA family.</text>
</comment>
<dbReference type="SUPFAM" id="SSF64383">
    <property type="entry name" value="Cell-division protein ZipA, C-terminal domain"/>
    <property type="match status" value="1"/>
</dbReference>
<dbReference type="OrthoDB" id="7054914at2"/>
<dbReference type="InterPro" id="IPR007449">
    <property type="entry name" value="ZipA_FtsZ-bd_C"/>
</dbReference>
<keyword evidence="5 8" id="KW-1133">Transmembrane helix</keyword>
<evidence type="ECO:0000256" key="10">
    <source>
        <dbReference type="SAM" id="MobiDB-lite"/>
    </source>
</evidence>
<comment type="subcellular location">
    <subcellularLocation>
        <location evidence="8">Cell inner membrane</location>
        <topology evidence="8">Single-pass type I membrane protein</topology>
    </subcellularLocation>
    <text evidence="8">Localizes to the Z ring in an FtsZ-dependent manner.</text>
</comment>
<gene>
    <name evidence="8 12" type="primary">zipA</name>
    <name evidence="12" type="ORF">CVP05_07335</name>
</gene>
<evidence type="ECO:0000313" key="12">
    <source>
        <dbReference type="EMBL" id="PJG85062.1"/>
    </source>
</evidence>
<comment type="subunit">
    <text evidence="8">Interacts with FtsZ via their C-terminal domains.</text>
</comment>
<dbReference type="SMART" id="SM00771">
    <property type="entry name" value="ZipA_C"/>
    <property type="match status" value="1"/>
</dbReference>
<accession>A0A2M8S1N4</accession>
<evidence type="ECO:0000256" key="4">
    <source>
        <dbReference type="ARBA" id="ARBA00022692"/>
    </source>
</evidence>
<evidence type="ECO:0000259" key="11">
    <source>
        <dbReference type="SMART" id="SM00771"/>
    </source>
</evidence>
<dbReference type="EMBL" id="PHHA01000018">
    <property type="protein sequence ID" value="PJG85062.1"/>
    <property type="molecule type" value="Genomic_DNA"/>
</dbReference>
<dbReference type="GO" id="GO:0032153">
    <property type="term" value="C:cell division site"/>
    <property type="evidence" value="ECO:0007669"/>
    <property type="project" value="UniProtKB-UniRule"/>
</dbReference>
<dbReference type="Pfam" id="PF04354">
    <property type="entry name" value="ZipA_C"/>
    <property type="match status" value="1"/>
</dbReference>
<dbReference type="AlphaFoldDB" id="A0A2M8S1N4"/>
<keyword evidence="6 8" id="KW-0472">Membrane</keyword>
<reference evidence="12 13" key="1">
    <citation type="submission" date="2017-11" db="EMBL/GenBank/DDBJ databases">
        <title>Reclassification of Bisgaard taxon 7 as Conservatibacter flavescens gen. nov., sp. nov.</title>
        <authorList>
            <person name="Christensen H."/>
        </authorList>
    </citation>
    <scope>NUCLEOTIDE SEQUENCE [LARGE SCALE GENOMIC DNA]</scope>
    <source>
        <strain evidence="12 13">7_4</strain>
    </source>
</reference>
<dbReference type="Proteomes" id="UP000229329">
    <property type="component" value="Unassembled WGS sequence"/>
</dbReference>
<dbReference type="NCBIfam" id="TIGR02205">
    <property type="entry name" value="septum_zipA"/>
    <property type="match status" value="1"/>
</dbReference>
<dbReference type="PANTHER" id="PTHR38685:SF1">
    <property type="entry name" value="CELL DIVISION PROTEIN ZIPA"/>
    <property type="match status" value="1"/>
</dbReference>
<keyword evidence="2 8" id="KW-0997">Cell inner membrane</keyword>
<evidence type="ECO:0000313" key="13">
    <source>
        <dbReference type="Proteomes" id="UP000229329"/>
    </source>
</evidence>
<keyword evidence="3 8" id="KW-0132">Cell division</keyword>
<keyword evidence="13" id="KW-1185">Reference proteome</keyword>
<evidence type="ECO:0000256" key="2">
    <source>
        <dbReference type="ARBA" id="ARBA00022519"/>
    </source>
</evidence>
<comment type="caution">
    <text evidence="12">The sequence shown here is derived from an EMBL/GenBank/DDBJ whole genome shotgun (WGS) entry which is preliminary data.</text>
</comment>
<evidence type="ECO:0000256" key="9">
    <source>
        <dbReference type="RuleBase" id="RU003612"/>
    </source>
</evidence>
<feature type="domain" description="ZipA C-terminal FtsZ-binding" evidence="11">
    <location>
        <begin position="229"/>
        <end position="358"/>
    </location>
</feature>
<evidence type="ECO:0000256" key="6">
    <source>
        <dbReference type="ARBA" id="ARBA00023136"/>
    </source>
</evidence>
<dbReference type="HAMAP" id="MF_00509">
    <property type="entry name" value="ZipA"/>
    <property type="match status" value="1"/>
</dbReference>
<dbReference type="PANTHER" id="PTHR38685">
    <property type="entry name" value="CELL DIVISION PROTEIN ZIPA"/>
    <property type="match status" value="1"/>
</dbReference>
<keyword evidence="4 8" id="KW-0812">Transmembrane</keyword>
<protein>
    <recommendedName>
        <fullName evidence="8 9">Cell division protein ZipA</fullName>
    </recommendedName>
</protein>
<evidence type="ECO:0000256" key="8">
    <source>
        <dbReference type="HAMAP-Rule" id="MF_00509"/>
    </source>
</evidence>
<keyword evidence="1 8" id="KW-1003">Cell membrane</keyword>
<dbReference type="InterPro" id="IPR036765">
    <property type="entry name" value="ZipA_FtsZ-bd_C_sf"/>
</dbReference>
<organism evidence="12 13">
    <name type="scientific">Conservatibacter flavescens</name>
    <dbReference type="NCBI Taxonomy" id="28161"/>
    <lineage>
        <taxon>Bacteria</taxon>
        <taxon>Pseudomonadati</taxon>
        <taxon>Pseudomonadota</taxon>
        <taxon>Gammaproteobacteria</taxon>
        <taxon>Pasteurellales</taxon>
        <taxon>Pasteurellaceae</taxon>
        <taxon>Conservatibacter</taxon>
    </lineage>
</organism>
<feature type="compositionally biased region" description="Polar residues" evidence="10">
    <location>
        <begin position="194"/>
        <end position="211"/>
    </location>
</feature>
<dbReference type="GO" id="GO:0043093">
    <property type="term" value="P:FtsZ-dependent cytokinesis"/>
    <property type="evidence" value="ECO:0007669"/>
    <property type="project" value="UniProtKB-UniRule"/>
</dbReference>
<evidence type="ECO:0000256" key="3">
    <source>
        <dbReference type="ARBA" id="ARBA00022618"/>
    </source>
</evidence>